<feature type="region of interest" description="Disordered" evidence="2">
    <location>
        <begin position="1"/>
        <end position="23"/>
    </location>
</feature>
<feature type="coiled-coil region" evidence="1">
    <location>
        <begin position="43"/>
        <end position="91"/>
    </location>
</feature>
<dbReference type="AlphaFoldDB" id="A0AAV7M5V5"/>
<name>A0AAV7M5V5_PLEWA</name>
<evidence type="ECO:0000256" key="2">
    <source>
        <dbReference type="SAM" id="MobiDB-lite"/>
    </source>
</evidence>
<sequence length="186" mass="21326">MAATEVSSGPGPACPDSPPHTEPTLRDIMMAIQIVKDTLEPKVDRVTLEVNRIRADLKKVTEKLTVAESQILGLQSVMKCQEEQVQNLTKQTTVLTARLEEQKGRKQWKCFDDVKCVLREKELKYMMLFPAKLKIIAEGKTWLFSTPEEAWDWLEGWRVQRKKQGTRRILQDPQPGRSSHRLLGES</sequence>
<dbReference type="Proteomes" id="UP001066276">
    <property type="component" value="Chromosome 10"/>
</dbReference>
<dbReference type="InterPro" id="IPR042566">
    <property type="entry name" value="L1_C"/>
</dbReference>
<comment type="caution">
    <text evidence="3">The sequence shown here is derived from an EMBL/GenBank/DDBJ whole genome shotgun (WGS) entry which is preliminary data.</text>
</comment>
<organism evidence="3 4">
    <name type="scientific">Pleurodeles waltl</name>
    <name type="common">Iberian ribbed newt</name>
    <dbReference type="NCBI Taxonomy" id="8319"/>
    <lineage>
        <taxon>Eukaryota</taxon>
        <taxon>Metazoa</taxon>
        <taxon>Chordata</taxon>
        <taxon>Craniata</taxon>
        <taxon>Vertebrata</taxon>
        <taxon>Euteleostomi</taxon>
        <taxon>Amphibia</taxon>
        <taxon>Batrachia</taxon>
        <taxon>Caudata</taxon>
        <taxon>Salamandroidea</taxon>
        <taxon>Salamandridae</taxon>
        <taxon>Pleurodelinae</taxon>
        <taxon>Pleurodeles</taxon>
    </lineage>
</organism>
<evidence type="ECO:0000313" key="3">
    <source>
        <dbReference type="EMBL" id="KAJ1097892.1"/>
    </source>
</evidence>
<gene>
    <name evidence="3" type="ORF">NDU88_003008</name>
</gene>
<accession>A0AAV7M5V5</accession>
<evidence type="ECO:0000256" key="1">
    <source>
        <dbReference type="SAM" id="Coils"/>
    </source>
</evidence>
<reference evidence="3" key="1">
    <citation type="journal article" date="2022" name="bioRxiv">
        <title>Sequencing and chromosome-scale assembly of the giantPleurodeles waltlgenome.</title>
        <authorList>
            <person name="Brown T."/>
            <person name="Elewa A."/>
            <person name="Iarovenko S."/>
            <person name="Subramanian E."/>
            <person name="Araus A.J."/>
            <person name="Petzold A."/>
            <person name="Susuki M."/>
            <person name="Suzuki K.-i.T."/>
            <person name="Hayashi T."/>
            <person name="Toyoda A."/>
            <person name="Oliveira C."/>
            <person name="Osipova E."/>
            <person name="Leigh N.D."/>
            <person name="Simon A."/>
            <person name="Yun M.H."/>
        </authorList>
    </citation>
    <scope>NUCLEOTIDE SEQUENCE</scope>
    <source>
        <strain evidence="3">20211129_DDA</strain>
        <tissue evidence="3">Liver</tissue>
    </source>
</reference>
<feature type="region of interest" description="Disordered" evidence="2">
    <location>
        <begin position="165"/>
        <end position="186"/>
    </location>
</feature>
<dbReference type="EMBL" id="JANPWB010000014">
    <property type="protein sequence ID" value="KAJ1097892.1"/>
    <property type="molecule type" value="Genomic_DNA"/>
</dbReference>
<feature type="compositionally biased region" description="Pro residues" evidence="2">
    <location>
        <begin position="12"/>
        <end position="21"/>
    </location>
</feature>
<keyword evidence="4" id="KW-1185">Reference proteome</keyword>
<keyword evidence="1" id="KW-0175">Coiled coil</keyword>
<evidence type="ECO:0000313" key="4">
    <source>
        <dbReference type="Proteomes" id="UP001066276"/>
    </source>
</evidence>
<protein>
    <submittedName>
        <fullName evidence="3">Uncharacterized protein</fullName>
    </submittedName>
</protein>
<dbReference type="Gene3D" id="3.30.250.20">
    <property type="entry name" value="L1 transposable element, C-terminal domain"/>
    <property type="match status" value="1"/>
</dbReference>
<proteinExistence type="predicted"/>